<accession>A0ABV4KZW1</accession>
<keyword evidence="1" id="KW-0472">Membrane</keyword>
<keyword evidence="1" id="KW-0812">Transmembrane</keyword>
<dbReference type="Proteomes" id="UP001569154">
    <property type="component" value="Unassembled WGS sequence"/>
</dbReference>
<evidence type="ECO:0000313" key="3">
    <source>
        <dbReference type="Proteomes" id="UP001569154"/>
    </source>
</evidence>
<evidence type="ECO:0000256" key="1">
    <source>
        <dbReference type="SAM" id="Phobius"/>
    </source>
</evidence>
<keyword evidence="3" id="KW-1185">Reference proteome</keyword>
<dbReference type="RefSeq" id="WP_371734799.1">
    <property type="nucleotide sequence ID" value="NZ_JBGONM010000014.1"/>
</dbReference>
<feature type="transmembrane region" description="Helical" evidence="1">
    <location>
        <begin position="25"/>
        <end position="44"/>
    </location>
</feature>
<name>A0ABV4KZW1_9GAMM</name>
<gene>
    <name evidence="2" type="ORF">ACED35_07760</name>
</gene>
<keyword evidence="1" id="KW-1133">Transmembrane helix</keyword>
<comment type="caution">
    <text evidence="2">The sequence shown here is derived from an EMBL/GenBank/DDBJ whole genome shotgun (WGS) entry which is preliminary data.</text>
</comment>
<sequence>MLLFIYDYLLLAVYKGLGIEFVIPYWYLTFFYFSFWVQFPYIGWRMEKEENNA</sequence>
<reference evidence="2 3" key="1">
    <citation type="submission" date="2024-06" db="EMBL/GenBank/DDBJ databases">
        <authorList>
            <person name="Steensen K."/>
            <person name="Seneca J."/>
            <person name="Bartlau N."/>
            <person name="Yu A.X."/>
            <person name="Polz M.F."/>
        </authorList>
    </citation>
    <scope>NUCLEOTIDE SEQUENCE [LARGE SCALE GENOMIC DNA]</scope>
    <source>
        <strain evidence="2 3">1F260</strain>
    </source>
</reference>
<proteinExistence type="predicted"/>
<evidence type="ECO:0000313" key="2">
    <source>
        <dbReference type="EMBL" id="MEZ8081008.1"/>
    </source>
</evidence>
<organism evidence="2 3">
    <name type="scientific">Enterovibrio norvegicus</name>
    <dbReference type="NCBI Taxonomy" id="188144"/>
    <lineage>
        <taxon>Bacteria</taxon>
        <taxon>Pseudomonadati</taxon>
        <taxon>Pseudomonadota</taxon>
        <taxon>Gammaproteobacteria</taxon>
        <taxon>Vibrionales</taxon>
        <taxon>Vibrionaceae</taxon>
        <taxon>Enterovibrio</taxon>
    </lineage>
</organism>
<protein>
    <submittedName>
        <fullName evidence="2">Uncharacterized protein</fullName>
    </submittedName>
</protein>
<dbReference type="EMBL" id="JBGONM010000014">
    <property type="protein sequence ID" value="MEZ8081008.1"/>
    <property type="molecule type" value="Genomic_DNA"/>
</dbReference>